<dbReference type="Proteomes" id="UP000306192">
    <property type="component" value="Unassembled WGS sequence"/>
</dbReference>
<sequence>MAQWRCPPSRAPQRTHCGRPRRRRAARRTSGPCRPLPRVSRCSASGRRARRRPGRRAPATAARGPRPRRDR</sequence>
<evidence type="ECO:0000313" key="3">
    <source>
        <dbReference type="Proteomes" id="UP000306192"/>
    </source>
</evidence>
<evidence type="ECO:0000256" key="1">
    <source>
        <dbReference type="SAM" id="MobiDB-lite"/>
    </source>
</evidence>
<organism evidence="2 3">
    <name type="scientific">Subtercola vilae</name>
    <dbReference type="NCBI Taxonomy" id="2056433"/>
    <lineage>
        <taxon>Bacteria</taxon>
        <taxon>Bacillati</taxon>
        <taxon>Actinomycetota</taxon>
        <taxon>Actinomycetes</taxon>
        <taxon>Micrococcales</taxon>
        <taxon>Microbacteriaceae</taxon>
        <taxon>Subtercola</taxon>
    </lineage>
</organism>
<feature type="compositionally biased region" description="Low complexity" evidence="1">
    <location>
        <begin position="28"/>
        <end position="46"/>
    </location>
</feature>
<dbReference type="AlphaFoldDB" id="A0A4T2C981"/>
<gene>
    <name evidence="2" type="ORF">D4765_00920</name>
</gene>
<dbReference type="EMBL" id="QYRT01000001">
    <property type="protein sequence ID" value="TIH41023.1"/>
    <property type="molecule type" value="Genomic_DNA"/>
</dbReference>
<accession>A0A4T2C981</accession>
<feature type="region of interest" description="Disordered" evidence="1">
    <location>
        <begin position="1"/>
        <end position="71"/>
    </location>
</feature>
<reference evidence="2 3" key="1">
    <citation type="journal article" date="2019" name="Microorganisms">
        <title>Systematic Affiliation and Genome Analysis of Subtercola vilae DB165(T) with Particular Emphasis on Cold Adaptation of an Isolate from a High-Altitude Cold Volcano Lake.</title>
        <authorList>
            <person name="Villalobos A.S."/>
            <person name="Wiese J."/>
            <person name="Imhoff J.F."/>
            <person name="Dorador C."/>
            <person name="Keller A."/>
            <person name="Hentschel U."/>
        </authorList>
    </citation>
    <scope>NUCLEOTIDE SEQUENCE [LARGE SCALE GENOMIC DNA]</scope>
    <source>
        <strain evidence="2 3">DB165</strain>
    </source>
</reference>
<evidence type="ECO:0000313" key="2">
    <source>
        <dbReference type="EMBL" id="TIH41023.1"/>
    </source>
</evidence>
<name>A0A4T2C981_9MICO</name>
<comment type="caution">
    <text evidence="2">The sequence shown here is derived from an EMBL/GenBank/DDBJ whole genome shotgun (WGS) entry which is preliminary data.</text>
</comment>
<protein>
    <submittedName>
        <fullName evidence="2">Uncharacterized protein</fullName>
    </submittedName>
</protein>
<proteinExistence type="predicted"/>
<keyword evidence="3" id="KW-1185">Reference proteome</keyword>
<feature type="compositionally biased region" description="Basic residues" evidence="1">
    <location>
        <begin position="16"/>
        <end position="27"/>
    </location>
</feature>